<protein>
    <recommendedName>
        <fullName evidence="4">Polysaccharide biosynthesis protein</fullName>
    </recommendedName>
</protein>
<keyword evidence="3" id="KW-1185">Reference proteome</keyword>
<feature type="transmembrane region" description="Helical" evidence="1">
    <location>
        <begin position="41"/>
        <end position="62"/>
    </location>
</feature>
<dbReference type="EMBL" id="JAGTTN010000006">
    <property type="protein sequence ID" value="MCC2033590.1"/>
    <property type="molecule type" value="Genomic_DNA"/>
</dbReference>
<keyword evidence="1" id="KW-0812">Transmembrane</keyword>
<keyword evidence="1" id="KW-0472">Membrane</keyword>
<feature type="transmembrane region" description="Helical" evidence="1">
    <location>
        <begin position="205"/>
        <end position="229"/>
    </location>
</feature>
<feature type="transmembrane region" description="Helical" evidence="1">
    <location>
        <begin position="140"/>
        <end position="160"/>
    </location>
</feature>
<accession>A0A9X1LYH9</accession>
<feature type="transmembrane region" description="Helical" evidence="1">
    <location>
        <begin position="267"/>
        <end position="288"/>
    </location>
</feature>
<proteinExistence type="predicted"/>
<keyword evidence="1" id="KW-1133">Transmembrane helix</keyword>
<gene>
    <name evidence="2" type="ORF">KEC57_15485</name>
</gene>
<name>A0A9X1LYH9_9MICO</name>
<feature type="transmembrane region" description="Helical" evidence="1">
    <location>
        <begin position="332"/>
        <end position="355"/>
    </location>
</feature>
<feature type="transmembrane region" description="Helical" evidence="1">
    <location>
        <begin position="82"/>
        <end position="100"/>
    </location>
</feature>
<evidence type="ECO:0008006" key="4">
    <source>
        <dbReference type="Google" id="ProtNLM"/>
    </source>
</evidence>
<reference evidence="2" key="1">
    <citation type="submission" date="2021-04" db="EMBL/GenBank/DDBJ databases">
        <title>Microbacterium tenobrionis sp. nov. and Microbacterium allomyrinae sp. nov., isolated from larvae of Tenobrio molitor and Allomyrina dichotoma, respectively.</title>
        <authorList>
            <person name="Lee S.D."/>
        </authorList>
    </citation>
    <scope>NUCLEOTIDE SEQUENCE</scope>
    <source>
        <strain evidence="2">BWT-G7</strain>
    </source>
</reference>
<dbReference type="RefSeq" id="WP_229385595.1">
    <property type="nucleotide sequence ID" value="NZ_JAGTTN010000006.1"/>
</dbReference>
<evidence type="ECO:0000313" key="2">
    <source>
        <dbReference type="EMBL" id="MCC2033590.1"/>
    </source>
</evidence>
<feature type="transmembrane region" description="Helical" evidence="1">
    <location>
        <begin position="166"/>
        <end position="185"/>
    </location>
</feature>
<feature type="transmembrane region" description="Helical" evidence="1">
    <location>
        <begin position="106"/>
        <end position="128"/>
    </location>
</feature>
<evidence type="ECO:0000256" key="1">
    <source>
        <dbReference type="SAM" id="Phobius"/>
    </source>
</evidence>
<comment type="caution">
    <text evidence="2">The sequence shown here is derived from an EMBL/GenBank/DDBJ whole genome shotgun (WGS) entry which is preliminary data.</text>
</comment>
<evidence type="ECO:0000313" key="3">
    <source>
        <dbReference type="Proteomes" id="UP001139354"/>
    </source>
</evidence>
<dbReference type="AlphaFoldDB" id="A0A9X1LYH9"/>
<organism evidence="2 3">
    <name type="scientific">Microbacterium allomyrinae</name>
    <dbReference type="NCBI Taxonomy" id="2830666"/>
    <lineage>
        <taxon>Bacteria</taxon>
        <taxon>Bacillati</taxon>
        <taxon>Actinomycetota</taxon>
        <taxon>Actinomycetes</taxon>
        <taxon>Micrococcales</taxon>
        <taxon>Microbacteriaceae</taxon>
        <taxon>Microbacterium</taxon>
    </lineage>
</organism>
<dbReference type="Proteomes" id="UP001139354">
    <property type="component" value="Unassembled WGS sequence"/>
</dbReference>
<feature type="transmembrane region" description="Helical" evidence="1">
    <location>
        <begin position="300"/>
        <end position="320"/>
    </location>
</feature>
<feature type="transmembrane region" description="Helical" evidence="1">
    <location>
        <begin position="235"/>
        <end position="255"/>
    </location>
</feature>
<sequence>MTDSRGQIGLTATVIVAAALPFLLTPWKAQALGPSGRGEVGYFGAAFTIILACAALGVRYAYYEVRSERGMRVHLKAPRMVALAYGTAGLATIGFVAVGARSMSVAVIVGLLIAWAISPVQLLTQTELAEAQSALKRKRVAALSSTPALFESVATLILLVVKQMTVTASIAVTTVSEVLRGLVGASFRRRDRDRTVPALDVTRRILVLSPVGLLPILVANADTIVFAWFVPTAVLGEYSVAKLAINVMLLVALTIEGTVVRAGRRVVAGVVAGLTICAAVGALLGYALTPLLFGAGFDATRYAFIVTSVAGLLGALFTLVAARQSWNGRNRAVNVASVIAVVLIVSMSLILGVQWPGAPAWALGIPAIVSYGSATLIAVVAGRKGR</sequence>
<feature type="transmembrane region" description="Helical" evidence="1">
    <location>
        <begin position="361"/>
        <end position="381"/>
    </location>
</feature>